<dbReference type="RefSeq" id="WP_181558195.1">
    <property type="nucleotide sequence ID" value="NZ_JACHWI010000004.1"/>
</dbReference>
<evidence type="ECO:0008006" key="3">
    <source>
        <dbReference type="Google" id="ProtNLM"/>
    </source>
</evidence>
<name>A0A327YZH9_9ACTN</name>
<evidence type="ECO:0000313" key="1">
    <source>
        <dbReference type="EMBL" id="RAK27145.1"/>
    </source>
</evidence>
<comment type="caution">
    <text evidence="1">The sequence shown here is derived from an EMBL/GenBank/DDBJ whole genome shotgun (WGS) entry which is preliminary data.</text>
</comment>
<protein>
    <recommendedName>
        <fullName evidence="3">Histidine kinase</fullName>
    </recommendedName>
</protein>
<sequence length="182" mass="19955">MTPDEYWNRRLDLERRLHDGPALRIAALTLRLGLLGEKAADLQPDIEGLQHELHLTMQELRVIADQIYPPLLRKQGLGPALRELTADLPMPVRVDAGGGRFEAAVEGVTYYTVCEVLEGGGNPTRTVDITVRRDDQGLVLHLAGVDTDQVVAVRDRIQWLGGAVEIVGGTALPTIRVRIPCG</sequence>
<keyword evidence="2" id="KW-1185">Reference proteome</keyword>
<proteinExistence type="predicted"/>
<evidence type="ECO:0000313" key="2">
    <source>
        <dbReference type="Proteomes" id="UP000249341"/>
    </source>
</evidence>
<dbReference type="Proteomes" id="UP000249341">
    <property type="component" value="Unassembled WGS sequence"/>
</dbReference>
<gene>
    <name evidence="1" type="ORF">B0I29_12432</name>
</gene>
<dbReference type="EMBL" id="QLMJ01000024">
    <property type="protein sequence ID" value="RAK27145.1"/>
    <property type="molecule type" value="Genomic_DNA"/>
</dbReference>
<reference evidence="1 2" key="1">
    <citation type="submission" date="2018-06" db="EMBL/GenBank/DDBJ databases">
        <title>Genomic Encyclopedia of Type Strains, Phase III (KMG-III): the genomes of soil and plant-associated and newly described type strains.</title>
        <authorList>
            <person name="Whitman W."/>
        </authorList>
    </citation>
    <scope>NUCLEOTIDE SEQUENCE [LARGE SCALE GENOMIC DNA]</scope>
    <source>
        <strain evidence="1 2">CGMCC 4.7090</strain>
    </source>
</reference>
<accession>A0A327YZH9</accession>
<dbReference type="AlphaFoldDB" id="A0A327YZH9"/>
<organism evidence="1 2">
    <name type="scientific">Actinoplanes lutulentus</name>
    <dbReference type="NCBI Taxonomy" id="1287878"/>
    <lineage>
        <taxon>Bacteria</taxon>
        <taxon>Bacillati</taxon>
        <taxon>Actinomycetota</taxon>
        <taxon>Actinomycetes</taxon>
        <taxon>Micromonosporales</taxon>
        <taxon>Micromonosporaceae</taxon>
        <taxon>Actinoplanes</taxon>
    </lineage>
</organism>